<sequence length="173" mass="19492">MQMYVVRANWLADAFVDEQEGAWELVVHVVAVFMTIHRRQGSRCPGSVSVRPSTSSGDVSGRLTSDAGEWGRMNDEDAHEPRLFSKRWWTQTNPYWGEWRSGPWGWFYSALVVLLLVGMAYLFDTTAEGWITVAVMLAVVLAVSITARPGRRRDDARLRRHQAGAPDDVNPEG</sequence>
<reference evidence="3 4" key="1">
    <citation type="submission" date="2019-07" db="EMBL/GenBank/DDBJ databases">
        <title>Genomic Encyclopedia of Archaeal and Bacterial Type Strains, Phase II (KMG-II): from individual species to whole genera.</title>
        <authorList>
            <person name="Goeker M."/>
        </authorList>
    </citation>
    <scope>NUCLEOTIDE SEQUENCE [LARGE SCALE GENOMIC DNA]</scope>
    <source>
        <strain evidence="3 4">DSM 46842</strain>
    </source>
</reference>
<feature type="region of interest" description="Disordered" evidence="1">
    <location>
        <begin position="42"/>
        <end position="74"/>
    </location>
</feature>
<evidence type="ECO:0000313" key="4">
    <source>
        <dbReference type="Proteomes" id="UP000322499"/>
    </source>
</evidence>
<dbReference type="EMBL" id="VNHW01000025">
    <property type="protein sequence ID" value="TYP81212.1"/>
    <property type="molecule type" value="Genomic_DNA"/>
</dbReference>
<accession>A0A5S5CPC1</accession>
<keyword evidence="2" id="KW-1133">Transmembrane helix</keyword>
<dbReference type="AlphaFoldDB" id="A0A5S5CPC1"/>
<evidence type="ECO:0000313" key="3">
    <source>
        <dbReference type="EMBL" id="TYP81212.1"/>
    </source>
</evidence>
<proteinExistence type="predicted"/>
<dbReference type="Proteomes" id="UP000322499">
    <property type="component" value="Unassembled WGS sequence"/>
</dbReference>
<gene>
    <name evidence="3" type="ORF">BD833_12518</name>
</gene>
<keyword evidence="4" id="KW-1185">Reference proteome</keyword>
<feature type="transmembrane region" description="Helical" evidence="2">
    <location>
        <begin position="129"/>
        <end position="147"/>
    </location>
</feature>
<name>A0A5S5CPC1_9ACTN</name>
<keyword evidence="2" id="KW-0812">Transmembrane</keyword>
<keyword evidence="2" id="KW-0472">Membrane</keyword>
<evidence type="ECO:0000256" key="2">
    <source>
        <dbReference type="SAM" id="Phobius"/>
    </source>
</evidence>
<organism evidence="3 4">
    <name type="scientific">Blastococcus xanthinilyticus</name>
    <dbReference type="NCBI Taxonomy" id="1564164"/>
    <lineage>
        <taxon>Bacteria</taxon>
        <taxon>Bacillati</taxon>
        <taxon>Actinomycetota</taxon>
        <taxon>Actinomycetes</taxon>
        <taxon>Geodermatophilales</taxon>
        <taxon>Geodermatophilaceae</taxon>
        <taxon>Blastococcus</taxon>
    </lineage>
</organism>
<protein>
    <submittedName>
        <fullName evidence="3">Uncharacterized protein</fullName>
    </submittedName>
</protein>
<comment type="caution">
    <text evidence="3">The sequence shown here is derived from an EMBL/GenBank/DDBJ whole genome shotgun (WGS) entry which is preliminary data.</text>
</comment>
<evidence type="ECO:0000256" key="1">
    <source>
        <dbReference type="SAM" id="MobiDB-lite"/>
    </source>
</evidence>
<feature type="transmembrane region" description="Helical" evidence="2">
    <location>
        <begin position="105"/>
        <end position="123"/>
    </location>
</feature>